<evidence type="ECO:0000313" key="1">
    <source>
        <dbReference type="EMBL" id="KZS20824.1"/>
    </source>
</evidence>
<sequence length="92" mass="10666">MYGFFKLPTIGGLLARATCMNSIVEPSEDHEFCMRQEVITQWVNLLTKMRHHKLEAPTTEDFRCYSRRLCQLVVSLGKLPKGSVREHLRNDS</sequence>
<dbReference type="Proteomes" id="UP000076858">
    <property type="component" value="Unassembled WGS sequence"/>
</dbReference>
<dbReference type="EMBL" id="LRGB01000115">
    <property type="protein sequence ID" value="KZS20824.1"/>
    <property type="molecule type" value="Genomic_DNA"/>
</dbReference>
<name>A0A162RVW2_9CRUS</name>
<comment type="caution">
    <text evidence="1">The sequence shown here is derived from an EMBL/GenBank/DDBJ whole genome shotgun (WGS) entry which is preliminary data.</text>
</comment>
<reference evidence="1 2" key="1">
    <citation type="submission" date="2016-03" db="EMBL/GenBank/DDBJ databases">
        <title>EvidentialGene: Evidence-directed Construction of Genes on Genomes.</title>
        <authorList>
            <person name="Gilbert D.G."/>
            <person name="Choi J.-H."/>
            <person name="Mockaitis K."/>
            <person name="Colbourne J."/>
            <person name="Pfrender M."/>
        </authorList>
    </citation>
    <scope>NUCLEOTIDE SEQUENCE [LARGE SCALE GENOMIC DNA]</scope>
    <source>
        <strain evidence="1 2">Xinb3</strain>
        <tissue evidence="1">Complete organism</tissue>
    </source>
</reference>
<proteinExistence type="predicted"/>
<protein>
    <submittedName>
        <fullName evidence="1">Uncharacterized protein</fullName>
    </submittedName>
</protein>
<keyword evidence="2" id="KW-1185">Reference proteome</keyword>
<organism evidence="1 2">
    <name type="scientific">Daphnia magna</name>
    <dbReference type="NCBI Taxonomy" id="35525"/>
    <lineage>
        <taxon>Eukaryota</taxon>
        <taxon>Metazoa</taxon>
        <taxon>Ecdysozoa</taxon>
        <taxon>Arthropoda</taxon>
        <taxon>Crustacea</taxon>
        <taxon>Branchiopoda</taxon>
        <taxon>Diplostraca</taxon>
        <taxon>Cladocera</taxon>
        <taxon>Anomopoda</taxon>
        <taxon>Daphniidae</taxon>
        <taxon>Daphnia</taxon>
    </lineage>
</organism>
<gene>
    <name evidence="1" type="ORF">APZ42_012498</name>
</gene>
<accession>A0A162RVW2</accession>
<dbReference type="AlphaFoldDB" id="A0A162RVW2"/>
<evidence type="ECO:0000313" key="2">
    <source>
        <dbReference type="Proteomes" id="UP000076858"/>
    </source>
</evidence>